<dbReference type="AlphaFoldDB" id="A0A498CCW5"/>
<proteinExistence type="predicted"/>
<name>A0A498CCW5_9GAMM</name>
<protein>
    <submittedName>
        <fullName evidence="2">Uncharacterized protein DUF3306</fullName>
    </submittedName>
</protein>
<evidence type="ECO:0000313" key="2">
    <source>
        <dbReference type="EMBL" id="RLK50248.1"/>
    </source>
</evidence>
<dbReference type="RefSeq" id="WP_121440751.1">
    <property type="nucleotide sequence ID" value="NZ_RCDA01000001.1"/>
</dbReference>
<feature type="region of interest" description="Disordered" evidence="1">
    <location>
        <begin position="158"/>
        <end position="205"/>
    </location>
</feature>
<dbReference type="InterPro" id="IPR021735">
    <property type="entry name" value="DUF3306"/>
</dbReference>
<keyword evidence="3" id="KW-1185">Reference proteome</keyword>
<accession>A0A498CCW5</accession>
<feature type="compositionally biased region" description="Basic and acidic residues" evidence="1">
    <location>
        <begin position="47"/>
        <end position="66"/>
    </location>
</feature>
<feature type="region of interest" description="Disordered" evidence="1">
    <location>
        <begin position="1"/>
        <end position="82"/>
    </location>
</feature>
<evidence type="ECO:0000256" key="1">
    <source>
        <dbReference type="SAM" id="MobiDB-lite"/>
    </source>
</evidence>
<dbReference type="Proteomes" id="UP000275461">
    <property type="component" value="Unassembled WGS sequence"/>
</dbReference>
<dbReference type="OrthoDB" id="5609487at2"/>
<organism evidence="2 3">
    <name type="scientific">Alkalispirillum mobile</name>
    <dbReference type="NCBI Taxonomy" id="85925"/>
    <lineage>
        <taxon>Bacteria</taxon>
        <taxon>Pseudomonadati</taxon>
        <taxon>Pseudomonadota</taxon>
        <taxon>Gammaproteobacteria</taxon>
        <taxon>Chromatiales</taxon>
        <taxon>Ectothiorhodospiraceae</taxon>
        <taxon>Alkalispirillum</taxon>
    </lineage>
</organism>
<feature type="compositionally biased region" description="Acidic residues" evidence="1">
    <location>
        <begin position="73"/>
        <end position="82"/>
    </location>
</feature>
<feature type="compositionally biased region" description="Low complexity" evidence="1">
    <location>
        <begin position="173"/>
        <end position="193"/>
    </location>
</feature>
<dbReference type="Pfam" id="PF11748">
    <property type="entry name" value="DUF3306"/>
    <property type="match status" value="1"/>
</dbReference>
<evidence type="ECO:0000313" key="3">
    <source>
        <dbReference type="Proteomes" id="UP000275461"/>
    </source>
</evidence>
<dbReference type="EMBL" id="RCDA01000001">
    <property type="protein sequence ID" value="RLK50248.1"/>
    <property type="molecule type" value="Genomic_DNA"/>
</dbReference>
<gene>
    <name evidence="2" type="ORF">DFR31_0138</name>
</gene>
<sequence length="205" mass="22157">MSERGDQVAESGLLSRWARRKQQVQRGEAVEAPEQDDLSPTAVQPGGEREEAASLAAEQERRDPRTGKLYSELTDEDLPPLESLGEEADFSAFLAPNISRALRNKALAKLFHLPKYNKTCLCAEYSGDYRNFEPLGDVVPQDMKRALAREAERLAEKARDAVVEAEGEQEPVTAGAGDETAGDGTSTGDDSAAVDGQATPREPGV</sequence>
<reference evidence="2 3" key="1">
    <citation type="submission" date="2018-10" db="EMBL/GenBank/DDBJ databases">
        <title>Genomic Encyclopedia of Type Strains, Phase IV (KMG-IV): sequencing the most valuable type-strain genomes for metagenomic binning, comparative biology and taxonomic classification.</title>
        <authorList>
            <person name="Goeker M."/>
        </authorList>
    </citation>
    <scope>NUCLEOTIDE SEQUENCE [LARGE SCALE GENOMIC DNA]</scope>
    <source>
        <strain evidence="2 3">DSM 12769</strain>
    </source>
</reference>
<comment type="caution">
    <text evidence="2">The sequence shown here is derived from an EMBL/GenBank/DDBJ whole genome shotgun (WGS) entry which is preliminary data.</text>
</comment>